<dbReference type="Proteomes" id="UP000549911">
    <property type="component" value="Unassembled WGS sequence"/>
</dbReference>
<feature type="domain" description="Tetracyclin repressor-like C-terminal group 31" evidence="1">
    <location>
        <begin position="76"/>
        <end position="184"/>
    </location>
</feature>
<dbReference type="EMBL" id="JACCBW010000003">
    <property type="protein sequence ID" value="NYE38125.1"/>
    <property type="molecule type" value="Genomic_DNA"/>
</dbReference>
<dbReference type="Pfam" id="PF17940">
    <property type="entry name" value="TetR_C_31"/>
    <property type="match status" value="1"/>
</dbReference>
<reference evidence="2 3" key="1">
    <citation type="submission" date="2020-07" db="EMBL/GenBank/DDBJ databases">
        <authorList>
            <person name="Partida-Martinez L."/>
            <person name="Huntemann M."/>
            <person name="Clum A."/>
            <person name="Wang J."/>
            <person name="Palaniappan K."/>
            <person name="Ritter S."/>
            <person name="Chen I.-M."/>
            <person name="Stamatis D."/>
            <person name="Reddy T."/>
            <person name="O'Malley R."/>
            <person name="Daum C."/>
            <person name="Shapiro N."/>
            <person name="Ivanova N."/>
            <person name="Kyrpides N."/>
            <person name="Woyke T."/>
        </authorList>
    </citation>
    <scope>NUCLEOTIDE SEQUENCE [LARGE SCALE GENOMIC DNA]</scope>
    <source>
        <strain evidence="2 3">AT2.17</strain>
    </source>
</reference>
<accession>A0A7Y9KT29</accession>
<dbReference type="RefSeq" id="WP_179620744.1">
    <property type="nucleotide sequence ID" value="NZ_JACCBW010000003.1"/>
</dbReference>
<gene>
    <name evidence="2" type="ORF">F4692_003270</name>
</gene>
<dbReference type="InterPro" id="IPR041583">
    <property type="entry name" value="TetR_C_31"/>
</dbReference>
<dbReference type="InterPro" id="IPR009057">
    <property type="entry name" value="Homeodomain-like_sf"/>
</dbReference>
<reference evidence="2 3" key="2">
    <citation type="submission" date="2020-08" db="EMBL/GenBank/DDBJ databases">
        <title>The Agave Microbiome: Exploring the role of microbial communities in plant adaptations to desert environments.</title>
        <authorList>
            <person name="Partida-Martinez L.P."/>
        </authorList>
    </citation>
    <scope>NUCLEOTIDE SEQUENCE [LARGE SCALE GENOMIC DNA]</scope>
    <source>
        <strain evidence="2 3">AT2.17</strain>
    </source>
</reference>
<organism evidence="2 3">
    <name type="scientific">Nocardioides cavernae</name>
    <dbReference type="NCBI Taxonomy" id="1921566"/>
    <lineage>
        <taxon>Bacteria</taxon>
        <taxon>Bacillati</taxon>
        <taxon>Actinomycetota</taxon>
        <taxon>Actinomycetes</taxon>
        <taxon>Propionibacteriales</taxon>
        <taxon>Nocardioidaceae</taxon>
        <taxon>Nocardioides</taxon>
    </lineage>
</organism>
<protein>
    <submittedName>
        <fullName evidence="2">DNA-binding transcriptional regulator YbjK</fullName>
    </submittedName>
</protein>
<comment type="caution">
    <text evidence="2">The sequence shown here is derived from an EMBL/GenBank/DDBJ whole genome shotgun (WGS) entry which is preliminary data.</text>
</comment>
<evidence type="ECO:0000313" key="3">
    <source>
        <dbReference type="Proteomes" id="UP000549911"/>
    </source>
</evidence>
<dbReference type="SUPFAM" id="SSF46689">
    <property type="entry name" value="Homeodomain-like"/>
    <property type="match status" value="1"/>
</dbReference>
<proteinExistence type="predicted"/>
<keyword evidence="3" id="KW-1185">Reference proteome</keyword>
<keyword evidence="2" id="KW-0238">DNA-binding</keyword>
<dbReference type="AlphaFoldDB" id="A0A7Y9KT29"/>
<dbReference type="GO" id="GO:0003677">
    <property type="term" value="F:DNA binding"/>
    <property type="evidence" value="ECO:0007669"/>
    <property type="project" value="UniProtKB-KW"/>
</dbReference>
<evidence type="ECO:0000259" key="1">
    <source>
        <dbReference type="Pfam" id="PF17940"/>
    </source>
</evidence>
<evidence type="ECO:0000313" key="2">
    <source>
        <dbReference type="EMBL" id="NYE38125.1"/>
    </source>
</evidence>
<dbReference type="Gene3D" id="1.10.357.10">
    <property type="entry name" value="Tetracycline Repressor, domain 2"/>
    <property type="match status" value="1"/>
</dbReference>
<name>A0A7Y9KT29_9ACTN</name>
<sequence>METRRPDIADAAIRVIARDGLRGLTHRAVDRELAIAIGSTSYYARTRRDLVELVVRRLSERTAGEVTRSSAPLPRTSAGLAKALAAVTEQVVAREADSRARLALAVDLVDEPDLHSLMTDGAPVRELLLSGARAGLEALGVDRPDEHALDLVTILDGLVYHRLAGPGVRGARADAERMLTAYLTGLPRAG</sequence>